<reference evidence="5 6" key="1">
    <citation type="submission" date="2019-04" db="EMBL/GenBank/DDBJ databases">
        <authorList>
            <person name="Yang Y."/>
            <person name="Wei D."/>
        </authorList>
    </citation>
    <scope>NUCLEOTIDE SEQUENCE [LARGE SCALE GENOMIC DNA]</scope>
    <source>
        <strain evidence="5 6">L-1-4w-11</strain>
    </source>
</reference>
<keyword evidence="6" id="KW-1185">Reference proteome</keyword>
<sequence length="587" mass="64574">MKNGVYALASLDNAPLDPSDLRSLSFGPRPQLFFEHGCAIDIRDGQNSAIHFAQMPDGPCALLGHLDEPHEVADRLGLDRNAGSATLAAMAHVRWGADMATKLLGEWLMMRWHIAARRMTLVMGECIRDHCYFTTDGARVALSPNLSRLTQLSWVSGEFDPEMMLRSMGTYNLREGMCGRTIIKDVFELRSGEEIIVDAHGVQRRLATPAAPPPKRRIAFTDAIIELRETMLGIMTQQLRRGGAAAFMLSGGLDSSLLSALGTLALPPEARMLCLTSAAPIDSSVADETKWASLVSAHLDVPMLPVRVNATRDIYRPTNRTFSAFETPLQSPRHYLYEALEDAAHDHGCDLLIDGLFGELTVSNVPAIEGANPRHRTLRRWAAAIRDAMGQRTQSDLDDQFLVRLSPDARPAHPLALVEPVAEGSDRVDDGTFGVLHGAAKAAGQPSNCSIPALRCVYPFRDRRLIRLMAGYPAAFASYGNQNRAPIRHMMRDLLPDAIVQRTSKLSFSPTHALLMRQHAGQAIARMTDDPVDAATRWLDTAWLRNALLHIEKGGPISNAFATQVQMTAAAVEFFRWWQSEALAAPR</sequence>
<dbReference type="InterPro" id="IPR014729">
    <property type="entry name" value="Rossmann-like_a/b/a_fold"/>
</dbReference>
<evidence type="ECO:0000313" key="5">
    <source>
        <dbReference type="EMBL" id="TKD51578.1"/>
    </source>
</evidence>
<dbReference type="Gene3D" id="3.40.50.620">
    <property type="entry name" value="HUPs"/>
    <property type="match status" value="1"/>
</dbReference>
<evidence type="ECO:0000256" key="2">
    <source>
        <dbReference type="ARBA" id="ARBA00012737"/>
    </source>
</evidence>
<comment type="pathway">
    <text evidence="1">Amino-acid biosynthesis; L-asparagine biosynthesis; L-asparagine from L-aspartate (L-Gln route): step 1/1.</text>
</comment>
<dbReference type="PANTHER" id="PTHR43284:SF1">
    <property type="entry name" value="ASPARAGINE SYNTHETASE"/>
    <property type="match status" value="1"/>
</dbReference>
<evidence type="ECO:0000256" key="1">
    <source>
        <dbReference type="ARBA" id="ARBA00005187"/>
    </source>
</evidence>
<dbReference type="SUPFAM" id="SSF52402">
    <property type="entry name" value="Adenine nucleotide alpha hydrolases-like"/>
    <property type="match status" value="1"/>
</dbReference>
<dbReference type="EMBL" id="SWKR01000002">
    <property type="protein sequence ID" value="TKD51578.1"/>
    <property type="molecule type" value="Genomic_DNA"/>
</dbReference>
<dbReference type="EC" id="6.3.5.4" evidence="2"/>
<dbReference type="PANTHER" id="PTHR43284">
    <property type="entry name" value="ASPARAGINE SYNTHETASE (GLUTAMINE-HYDROLYZING)"/>
    <property type="match status" value="1"/>
</dbReference>
<comment type="caution">
    <text evidence="5">The sequence shown here is derived from an EMBL/GenBank/DDBJ whole genome shotgun (WGS) entry which is preliminary data.</text>
</comment>
<proteinExistence type="predicted"/>
<dbReference type="Pfam" id="PF00733">
    <property type="entry name" value="Asn_synthase"/>
    <property type="match status" value="2"/>
</dbReference>
<name>A0A4V5PWG9_9SPHN</name>
<organism evidence="5 6">
    <name type="scientific">Sphingomonas baiyangensis</name>
    <dbReference type="NCBI Taxonomy" id="2572576"/>
    <lineage>
        <taxon>Bacteria</taxon>
        <taxon>Pseudomonadati</taxon>
        <taxon>Pseudomonadota</taxon>
        <taxon>Alphaproteobacteria</taxon>
        <taxon>Sphingomonadales</taxon>
        <taxon>Sphingomonadaceae</taxon>
        <taxon>Sphingomonas</taxon>
    </lineage>
</organism>
<dbReference type="RefSeq" id="WP_136943514.1">
    <property type="nucleotide sequence ID" value="NZ_SWKR01000002.1"/>
</dbReference>
<dbReference type="GO" id="GO:0006529">
    <property type="term" value="P:asparagine biosynthetic process"/>
    <property type="evidence" value="ECO:0007669"/>
    <property type="project" value="InterPro"/>
</dbReference>
<accession>A0A4V5PWG9</accession>
<comment type="catalytic activity">
    <reaction evidence="3">
        <text>L-aspartate + L-glutamine + ATP + H2O = L-asparagine + L-glutamate + AMP + diphosphate + H(+)</text>
        <dbReference type="Rhea" id="RHEA:12228"/>
        <dbReference type="ChEBI" id="CHEBI:15377"/>
        <dbReference type="ChEBI" id="CHEBI:15378"/>
        <dbReference type="ChEBI" id="CHEBI:29985"/>
        <dbReference type="ChEBI" id="CHEBI:29991"/>
        <dbReference type="ChEBI" id="CHEBI:30616"/>
        <dbReference type="ChEBI" id="CHEBI:33019"/>
        <dbReference type="ChEBI" id="CHEBI:58048"/>
        <dbReference type="ChEBI" id="CHEBI:58359"/>
        <dbReference type="ChEBI" id="CHEBI:456215"/>
        <dbReference type="EC" id="6.3.5.4"/>
    </reaction>
</comment>
<dbReference type="Proteomes" id="UP000309138">
    <property type="component" value="Unassembled WGS sequence"/>
</dbReference>
<evidence type="ECO:0000313" key="6">
    <source>
        <dbReference type="Proteomes" id="UP000309138"/>
    </source>
</evidence>
<dbReference type="InterPro" id="IPR051786">
    <property type="entry name" value="ASN_synthetase/amidase"/>
</dbReference>
<gene>
    <name evidence="5" type="ORF">FBR43_13045</name>
</gene>
<dbReference type="OrthoDB" id="7522089at2"/>
<evidence type="ECO:0000256" key="3">
    <source>
        <dbReference type="ARBA" id="ARBA00048741"/>
    </source>
</evidence>
<dbReference type="AlphaFoldDB" id="A0A4V5PWG9"/>
<dbReference type="InterPro" id="IPR001962">
    <property type="entry name" value="Asn_synthase"/>
</dbReference>
<evidence type="ECO:0000259" key="4">
    <source>
        <dbReference type="Pfam" id="PF00733"/>
    </source>
</evidence>
<feature type="domain" description="Asparagine synthetase" evidence="4">
    <location>
        <begin position="227"/>
        <end position="355"/>
    </location>
</feature>
<dbReference type="GO" id="GO:0004066">
    <property type="term" value="F:asparagine synthase (glutamine-hydrolyzing) activity"/>
    <property type="evidence" value="ECO:0007669"/>
    <property type="project" value="UniProtKB-EC"/>
</dbReference>
<dbReference type="GO" id="GO:0005829">
    <property type="term" value="C:cytosol"/>
    <property type="evidence" value="ECO:0007669"/>
    <property type="project" value="TreeGrafter"/>
</dbReference>
<protein>
    <recommendedName>
        <fullName evidence="2">asparagine synthase (glutamine-hydrolyzing)</fullName>
        <ecNumber evidence="2">6.3.5.4</ecNumber>
    </recommendedName>
</protein>
<feature type="domain" description="Asparagine synthetase" evidence="4">
    <location>
        <begin position="458"/>
        <end position="550"/>
    </location>
</feature>